<evidence type="ECO:0000256" key="1">
    <source>
        <dbReference type="PROSITE-ProRule" id="PRU00042"/>
    </source>
</evidence>
<accession>A0AA43TX21</accession>
<keyword evidence="1" id="KW-0863">Zinc-finger</keyword>
<dbReference type="InterPro" id="IPR013087">
    <property type="entry name" value="Znf_C2H2_type"/>
</dbReference>
<feature type="compositionally biased region" description="Basic and acidic residues" evidence="2">
    <location>
        <begin position="87"/>
        <end position="96"/>
    </location>
</feature>
<keyword evidence="1" id="KW-0479">Metal-binding</keyword>
<evidence type="ECO:0000256" key="2">
    <source>
        <dbReference type="SAM" id="MobiDB-lite"/>
    </source>
</evidence>
<gene>
    <name evidence="4" type="ORF">OHK93_000812</name>
</gene>
<evidence type="ECO:0000259" key="3">
    <source>
        <dbReference type="PROSITE" id="PS50157"/>
    </source>
</evidence>
<dbReference type="Proteomes" id="UP001161017">
    <property type="component" value="Unassembled WGS sequence"/>
</dbReference>
<dbReference type="SMART" id="SM00355">
    <property type="entry name" value="ZnF_C2H2"/>
    <property type="match status" value="2"/>
</dbReference>
<keyword evidence="1" id="KW-0862">Zinc</keyword>
<comment type="caution">
    <text evidence="4">The sequence shown here is derived from an EMBL/GenBank/DDBJ whole genome shotgun (WGS) entry which is preliminary data.</text>
</comment>
<feature type="domain" description="C2H2-type" evidence="3">
    <location>
        <begin position="36"/>
        <end position="66"/>
    </location>
</feature>
<reference evidence="4" key="1">
    <citation type="journal article" date="2023" name="Genome Biol. Evol.">
        <title>First Whole Genome Sequence and Flow Cytometry Genome Size Data for the Lichen-Forming Fungus Ramalina farinacea (Ascomycota).</title>
        <authorList>
            <person name="Llewellyn T."/>
            <person name="Mian S."/>
            <person name="Hill R."/>
            <person name="Leitch I.J."/>
            <person name="Gaya E."/>
        </authorList>
    </citation>
    <scope>NUCLEOTIDE SEQUENCE</scope>
    <source>
        <strain evidence="4">LIQ254RAFAR</strain>
    </source>
</reference>
<dbReference type="AlphaFoldDB" id="A0AA43TX21"/>
<dbReference type="Gene3D" id="3.30.160.60">
    <property type="entry name" value="Classic Zinc Finger"/>
    <property type="match status" value="1"/>
</dbReference>
<keyword evidence="5" id="KW-1185">Reference proteome</keyword>
<evidence type="ECO:0000313" key="4">
    <source>
        <dbReference type="EMBL" id="MDI1489615.1"/>
    </source>
</evidence>
<dbReference type="GO" id="GO:0008270">
    <property type="term" value="F:zinc ion binding"/>
    <property type="evidence" value="ECO:0007669"/>
    <property type="project" value="UniProtKB-KW"/>
</dbReference>
<proteinExistence type="predicted"/>
<protein>
    <recommendedName>
        <fullName evidence="3">C2H2-type domain-containing protein</fullName>
    </recommendedName>
</protein>
<dbReference type="PROSITE" id="PS50157">
    <property type="entry name" value="ZINC_FINGER_C2H2_2"/>
    <property type="match status" value="1"/>
</dbReference>
<evidence type="ECO:0000313" key="5">
    <source>
        <dbReference type="Proteomes" id="UP001161017"/>
    </source>
</evidence>
<dbReference type="EMBL" id="JAPUFD010000010">
    <property type="protein sequence ID" value="MDI1489615.1"/>
    <property type="molecule type" value="Genomic_DNA"/>
</dbReference>
<organism evidence="4 5">
    <name type="scientific">Ramalina farinacea</name>
    <dbReference type="NCBI Taxonomy" id="258253"/>
    <lineage>
        <taxon>Eukaryota</taxon>
        <taxon>Fungi</taxon>
        <taxon>Dikarya</taxon>
        <taxon>Ascomycota</taxon>
        <taxon>Pezizomycotina</taxon>
        <taxon>Lecanoromycetes</taxon>
        <taxon>OSLEUM clade</taxon>
        <taxon>Lecanoromycetidae</taxon>
        <taxon>Lecanorales</taxon>
        <taxon>Lecanorineae</taxon>
        <taxon>Ramalinaceae</taxon>
        <taxon>Ramalina</taxon>
    </lineage>
</organism>
<dbReference type="PROSITE" id="PS00028">
    <property type="entry name" value="ZINC_FINGER_C2H2_1"/>
    <property type="match status" value="1"/>
</dbReference>
<feature type="region of interest" description="Disordered" evidence="2">
    <location>
        <begin position="47"/>
        <end position="96"/>
    </location>
</feature>
<sequence>MEPKETSDKILSGIQNAADLKRHYKAKHPGPRDEVFQCSYKSCTKEFKRKDHLRDHTKRAHNRDLPAEYGGSGKRLTSGRSPSSQHPTDKKSEKSLIQKAFNIVAVGLGRRRRHQELEDKGELDGKRLISPAKSSPKHAYNDTLDEAILGNTVDDNLPVRSLLRKETLVSPYKPDELDTSKKPQCWDHGCNGREFVTLSLLLKHQREKGGTSMIETCPRCGATFTRVTALQGHLAYDRCKFSQNDSGYDHEDPDAWRKAKIDEPQTWAPWSTTGSGELDDDGEAQMPNELTLDHPFHDLLHSPFHLKTKPLLRRDDGEAQMPNDFTLNNPFHWNAEPLLLPYDDTRDTKTRFSPANAELQAPSQSHKVAAIDNASAETLLPIEYLILKPALPSLRARKIALYGKWLTEHATEPPMAIWHNKFSVAPCDYDDITVSDKTKTYMECFSDQNWDWWPLNPPKRPIAPNKIRIQWQCVSFLRRNLSYETELVAGLWIQALCRLQPCAGAKMCPNLQAGARRRLFRVSLVLYSDTNYSMADVSIVRRDYLK</sequence>
<name>A0AA43TX21_9LECA</name>